<reference evidence="2" key="2">
    <citation type="journal article" date="2017" name="Nat. Plants">
        <title>The Aegilops tauschii genome reveals multiple impacts of transposons.</title>
        <authorList>
            <person name="Zhao G."/>
            <person name="Zou C."/>
            <person name="Li K."/>
            <person name="Wang K."/>
            <person name="Li T."/>
            <person name="Gao L."/>
            <person name="Zhang X."/>
            <person name="Wang H."/>
            <person name="Yang Z."/>
            <person name="Liu X."/>
            <person name="Jiang W."/>
            <person name="Mao L."/>
            <person name="Kong X."/>
            <person name="Jiao Y."/>
            <person name="Jia J."/>
        </authorList>
    </citation>
    <scope>NUCLEOTIDE SEQUENCE [LARGE SCALE GENOMIC DNA]</scope>
    <source>
        <strain evidence="2">cv. AL8/78</strain>
    </source>
</reference>
<evidence type="ECO:0000313" key="1">
    <source>
        <dbReference type="EnsemblPlants" id="AET5Gv20294400.2"/>
    </source>
</evidence>
<protein>
    <submittedName>
        <fullName evidence="1">Uncharacterized protein</fullName>
    </submittedName>
</protein>
<evidence type="ECO:0000313" key="2">
    <source>
        <dbReference type="Proteomes" id="UP000015105"/>
    </source>
</evidence>
<reference evidence="1" key="3">
    <citation type="journal article" date="2017" name="Nature">
        <title>Genome sequence of the progenitor of the wheat D genome Aegilops tauschii.</title>
        <authorList>
            <person name="Luo M.C."/>
            <person name="Gu Y.Q."/>
            <person name="Puiu D."/>
            <person name="Wang H."/>
            <person name="Twardziok S.O."/>
            <person name="Deal K.R."/>
            <person name="Huo N."/>
            <person name="Zhu T."/>
            <person name="Wang L."/>
            <person name="Wang Y."/>
            <person name="McGuire P.E."/>
            <person name="Liu S."/>
            <person name="Long H."/>
            <person name="Ramasamy R.K."/>
            <person name="Rodriguez J.C."/>
            <person name="Van S.L."/>
            <person name="Yuan L."/>
            <person name="Wang Z."/>
            <person name="Xia Z."/>
            <person name="Xiao L."/>
            <person name="Anderson O.D."/>
            <person name="Ouyang S."/>
            <person name="Liang Y."/>
            <person name="Zimin A.V."/>
            <person name="Pertea G."/>
            <person name="Qi P."/>
            <person name="Bennetzen J.L."/>
            <person name="Dai X."/>
            <person name="Dawson M.W."/>
            <person name="Muller H.G."/>
            <person name="Kugler K."/>
            <person name="Rivarola-Duarte L."/>
            <person name="Spannagl M."/>
            <person name="Mayer K.F.X."/>
            <person name="Lu F.H."/>
            <person name="Bevan M.W."/>
            <person name="Leroy P."/>
            <person name="Li P."/>
            <person name="You F.M."/>
            <person name="Sun Q."/>
            <person name="Liu Z."/>
            <person name="Lyons E."/>
            <person name="Wicker T."/>
            <person name="Salzberg S.L."/>
            <person name="Devos K.M."/>
            <person name="Dvorak J."/>
        </authorList>
    </citation>
    <scope>NUCLEOTIDE SEQUENCE [LARGE SCALE GENOMIC DNA]</scope>
    <source>
        <strain evidence="1">cv. AL8/78</strain>
    </source>
</reference>
<dbReference type="Proteomes" id="UP000015105">
    <property type="component" value="Chromosome 5D"/>
</dbReference>
<reference evidence="2" key="1">
    <citation type="journal article" date="2014" name="Science">
        <title>Ancient hybridizations among the ancestral genomes of bread wheat.</title>
        <authorList>
            <consortium name="International Wheat Genome Sequencing Consortium,"/>
            <person name="Marcussen T."/>
            <person name="Sandve S.R."/>
            <person name="Heier L."/>
            <person name="Spannagl M."/>
            <person name="Pfeifer M."/>
            <person name="Jakobsen K.S."/>
            <person name="Wulff B.B."/>
            <person name="Steuernagel B."/>
            <person name="Mayer K.F."/>
            <person name="Olsen O.A."/>
        </authorList>
    </citation>
    <scope>NUCLEOTIDE SEQUENCE [LARGE SCALE GENOMIC DNA]</scope>
    <source>
        <strain evidence="2">cv. AL8/78</strain>
    </source>
</reference>
<accession>A0A453K538</accession>
<proteinExistence type="predicted"/>
<dbReference type="Gramene" id="AET5Gv20294400.2">
    <property type="protein sequence ID" value="AET5Gv20294400.2"/>
    <property type="gene ID" value="AET5Gv20294400"/>
</dbReference>
<keyword evidence="2" id="KW-1185">Reference proteome</keyword>
<name>A0A453K538_AEGTS</name>
<dbReference type="EnsemblPlants" id="AET5Gv20294400.2">
    <property type="protein sequence ID" value="AET5Gv20294400.2"/>
    <property type="gene ID" value="AET5Gv20294400"/>
</dbReference>
<dbReference type="AlphaFoldDB" id="A0A453K538"/>
<reference evidence="1" key="5">
    <citation type="journal article" date="2021" name="G3 (Bethesda)">
        <title>Aegilops tauschii genome assembly Aet v5.0 features greater sequence contiguity and improved annotation.</title>
        <authorList>
            <person name="Wang L."/>
            <person name="Zhu T."/>
            <person name="Rodriguez J.C."/>
            <person name="Deal K.R."/>
            <person name="Dubcovsky J."/>
            <person name="McGuire P.E."/>
            <person name="Lux T."/>
            <person name="Spannagl M."/>
            <person name="Mayer K.F.X."/>
            <person name="Baldrich P."/>
            <person name="Meyers B.C."/>
            <person name="Huo N."/>
            <person name="Gu Y.Q."/>
            <person name="Zhou H."/>
            <person name="Devos K.M."/>
            <person name="Bennetzen J.L."/>
            <person name="Unver T."/>
            <person name="Budak H."/>
            <person name="Gulick P.J."/>
            <person name="Galiba G."/>
            <person name="Kalapos B."/>
            <person name="Nelson D.R."/>
            <person name="Li P."/>
            <person name="You F.M."/>
            <person name="Luo M.C."/>
            <person name="Dvorak J."/>
        </authorList>
    </citation>
    <scope>NUCLEOTIDE SEQUENCE [LARGE SCALE GENOMIC DNA]</scope>
    <source>
        <strain evidence="1">cv. AL8/78</strain>
    </source>
</reference>
<sequence length="91" mass="10361">MLHQENSEVYVRHHCEQLACGNLRGTDDGRSNFLPEKYHIATEWSTTACLVNTASAVKEVTVDHYKRPASSGFPDMLDCKRMKQEEQSKTC</sequence>
<organism evidence="1 2">
    <name type="scientific">Aegilops tauschii subsp. strangulata</name>
    <name type="common">Goatgrass</name>
    <dbReference type="NCBI Taxonomy" id="200361"/>
    <lineage>
        <taxon>Eukaryota</taxon>
        <taxon>Viridiplantae</taxon>
        <taxon>Streptophyta</taxon>
        <taxon>Embryophyta</taxon>
        <taxon>Tracheophyta</taxon>
        <taxon>Spermatophyta</taxon>
        <taxon>Magnoliopsida</taxon>
        <taxon>Liliopsida</taxon>
        <taxon>Poales</taxon>
        <taxon>Poaceae</taxon>
        <taxon>BOP clade</taxon>
        <taxon>Pooideae</taxon>
        <taxon>Triticodae</taxon>
        <taxon>Triticeae</taxon>
        <taxon>Triticinae</taxon>
        <taxon>Aegilops</taxon>
    </lineage>
</organism>
<reference evidence="1" key="4">
    <citation type="submission" date="2019-03" db="UniProtKB">
        <authorList>
            <consortium name="EnsemblPlants"/>
        </authorList>
    </citation>
    <scope>IDENTIFICATION</scope>
</reference>